<dbReference type="InterPro" id="IPR055166">
    <property type="entry name" value="Transc_reg_Sar_Rot_HTH"/>
</dbReference>
<dbReference type="OrthoDB" id="9806864at2"/>
<evidence type="ECO:0000256" key="3">
    <source>
        <dbReference type="ARBA" id="ARBA00023015"/>
    </source>
</evidence>
<dbReference type="GO" id="GO:0003700">
    <property type="term" value="F:DNA-binding transcription factor activity"/>
    <property type="evidence" value="ECO:0007669"/>
    <property type="project" value="InterPro"/>
</dbReference>
<dbReference type="GO" id="GO:0006950">
    <property type="term" value="P:response to stress"/>
    <property type="evidence" value="ECO:0007669"/>
    <property type="project" value="TreeGrafter"/>
</dbReference>
<gene>
    <name evidence="6" type="ORF">A3O14_01655</name>
</gene>
<keyword evidence="4" id="KW-0238">DNA-binding</keyword>
<dbReference type="AlphaFoldDB" id="A0A179CP42"/>
<dbReference type="InterPro" id="IPR000835">
    <property type="entry name" value="HTH_MarR-typ"/>
</dbReference>
<dbReference type="Pfam" id="PF22381">
    <property type="entry name" value="Staph_reg_Sar_Rot"/>
    <property type="match status" value="1"/>
</dbReference>
<dbReference type="InterPro" id="IPR039422">
    <property type="entry name" value="MarR/SlyA-like"/>
</dbReference>
<keyword evidence="3" id="KW-0805">Transcription regulation</keyword>
<evidence type="ECO:0000313" key="7">
    <source>
        <dbReference type="Proteomes" id="UP000078520"/>
    </source>
</evidence>
<evidence type="ECO:0000256" key="2">
    <source>
        <dbReference type="ARBA" id="ARBA00022490"/>
    </source>
</evidence>
<reference evidence="7" key="1">
    <citation type="submission" date="2016-03" db="EMBL/GenBank/DDBJ databases">
        <authorList>
            <person name="Johnson T.J."/>
            <person name="Youmans B."/>
            <person name="Case K."/>
            <person name="Noll S."/>
        </authorList>
    </citation>
    <scope>NUCLEOTIDE SEQUENCE [LARGE SCALE GENOMIC DNA]</scope>
    <source>
        <strain evidence="7">UMNLAv8</strain>
    </source>
</reference>
<dbReference type="Gene3D" id="1.10.10.10">
    <property type="entry name" value="Winged helix-like DNA-binding domain superfamily/Winged helix DNA-binding domain"/>
    <property type="match status" value="1"/>
</dbReference>
<evidence type="ECO:0000313" key="6">
    <source>
        <dbReference type="EMBL" id="OAQ09090.1"/>
    </source>
</evidence>
<dbReference type="InterPro" id="IPR036390">
    <property type="entry name" value="WH_DNA-bd_sf"/>
</dbReference>
<name>A0A179CP42_9LACO</name>
<comment type="caution">
    <text evidence="6">The sequence shown here is derived from an EMBL/GenBank/DDBJ whole genome shotgun (WGS) entry which is preliminary data.</text>
</comment>
<evidence type="ECO:0000256" key="5">
    <source>
        <dbReference type="ARBA" id="ARBA00023163"/>
    </source>
</evidence>
<keyword evidence="2" id="KW-0963">Cytoplasm</keyword>
<comment type="subcellular location">
    <subcellularLocation>
        <location evidence="1">Cytoplasm</location>
    </subcellularLocation>
</comment>
<dbReference type="PANTHER" id="PTHR33164:SF5">
    <property type="entry name" value="ORGANIC HYDROPEROXIDE RESISTANCE TRANSCRIPTIONAL REGULATOR"/>
    <property type="match status" value="1"/>
</dbReference>
<dbReference type="PROSITE" id="PS50995">
    <property type="entry name" value="HTH_MARR_2"/>
    <property type="match status" value="1"/>
</dbReference>
<dbReference type="SUPFAM" id="SSF46785">
    <property type="entry name" value="Winged helix' DNA-binding domain"/>
    <property type="match status" value="1"/>
</dbReference>
<dbReference type="GO" id="GO:0003677">
    <property type="term" value="F:DNA binding"/>
    <property type="evidence" value="ECO:0007669"/>
    <property type="project" value="UniProtKB-KW"/>
</dbReference>
<accession>A0A179CP42</accession>
<dbReference type="GO" id="GO:0005737">
    <property type="term" value="C:cytoplasm"/>
    <property type="evidence" value="ECO:0007669"/>
    <property type="project" value="UniProtKB-SubCell"/>
</dbReference>
<evidence type="ECO:0000256" key="1">
    <source>
        <dbReference type="ARBA" id="ARBA00004496"/>
    </source>
</evidence>
<protein>
    <submittedName>
        <fullName evidence="6">MarR family transcriptional regulator</fullName>
    </submittedName>
</protein>
<proteinExistence type="predicted"/>
<dbReference type="EMBL" id="LVKI01000002">
    <property type="protein sequence ID" value="OAQ09090.1"/>
    <property type="molecule type" value="Genomic_DNA"/>
</dbReference>
<dbReference type="Proteomes" id="UP000078520">
    <property type="component" value="Unassembled WGS sequence"/>
</dbReference>
<evidence type="ECO:0000256" key="4">
    <source>
        <dbReference type="ARBA" id="ARBA00023125"/>
    </source>
</evidence>
<dbReference type="PANTHER" id="PTHR33164">
    <property type="entry name" value="TRANSCRIPTIONAL REGULATOR, MARR FAMILY"/>
    <property type="match status" value="1"/>
</dbReference>
<organism evidence="6 7">
    <name type="scientific">Ligilactobacillus aviarius</name>
    <dbReference type="NCBI Taxonomy" id="1606"/>
    <lineage>
        <taxon>Bacteria</taxon>
        <taxon>Bacillati</taxon>
        <taxon>Bacillota</taxon>
        <taxon>Bacilli</taxon>
        <taxon>Lactobacillales</taxon>
        <taxon>Lactobacillaceae</taxon>
        <taxon>Ligilactobacillus</taxon>
    </lineage>
</organism>
<dbReference type="InterPro" id="IPR036388">
    <property type="entry name" value="WH-like_DNA-bd_sf"/>
</dbReference>
<keyword evidence="5" id="KW-0804">Transcription</keyword>
<sequence length="154" mass="18147">MLDHKPYHLEDELCFAIYSAQKSYNKFYSEALRQFGLTYPQYITMLVLWEERRPMMIKEIGKRLNLDTGTLTPLLKRLEHNGWITRTRSGVDGRRVYLELTPMAKEKEKSVKEAVSYSFRLIDMDSDEYTTSVGLLHRIATKLNDLNNILEDHK</sequence>
<dbReference type="SMART" id="SM00347">
    <property type="entry name" value="HTH_MARR"/>
    <property type="match status" value="1"/>
</dbReference>
<dbReference type="RefSeq" id="WP_064207865.1">
    <property type="nucleotide sequence ID" value="NZ_LVKC01000033.1"/>
</dbReference>